<organism evidence="4 5">
    <name type="scientific">Adineta steineri</name>
    <dbReference type="NCBI Taxonomy" id="433720"/>
    <lineage>
        <taxon>Eukaryota</taxon>
        <taxon>Metazoa</taxon>
        <taxon>Spiralia</taxon>
        <taxon>Gnathifera</taxon>
        <taxon>Rotifera</taxon>
        <taxon>Eurotatoria</taxon>
        <taxon>Bdelloidea</taxon>
        <taxon>Adinetida</taxon>
        <taxon>Adinetidae</taxon>
        <taxon>Adineta</taxon>
    </lineage>
</organism>
<evidence type="ECO:0000256" key="1">
    <source>
        <dbReference type="SAM" id="MobiDB-lite"/>
    </source>
</evidence>
<accession>A0A819BKS5</accession>
<dbReference type="AlphaFoldDB" id="A0A819BKS5"/>
<dbReference type="InterPro" id="IPR038607">
    <property type="entry name" value="PhoD-like_sf"/>
</dbReference>
<dbReference type="Proteomes" id="UP000663891">
    <property type="component" value="Unassembled WGS sequence"/>
</dbReference>
<evidence type="ECO:0000259" key="2">
    <source>
        <dbReference type="Pfam" id="PF19050"/>
    </source>
</evidence>
<reference evidence="4" key="1">
    <citation type="submission" date="2021-02" db="EMBL/GenBank/DDBJ databases">
        <authorList>
            <person name="Nowell W R."/>
        </authorList>
    </citation>
    <scope>NUCLEOTIDE SEQUENCE</scope>
</reference>
<evidence type="ECO:0000313" key="4">
    <source>
        <dbReference type="EMBL" id="CAF3803354.1"/>
    </source>
</evidence>
<sequence length="687" mass="80416">MEEEILNEDNNKYNIVVKDRFGDLEVDAPNPVNPNPHDNGDCPEPKLTATATEIEDMPPPIPVSIQSPHITRPPKQPGPALGPYYQFLTTDLKKMLWFGSALILRDISYDQPEIEFFCEPKLDFNWEILYDNLFNMRIYRINISIELRDGKGDDIIRWKINWGDHITDGLFHIAHYNQNWRGGFFSCNGFDSTVPDDIRTDLTFGTVWEHLNSVHEETPLHILIWGGDQTYVDFIFEDVPYLKEWVDMEWNQKWTCDFRDDLKEQIEQYHFNSYIQNWERPEVKNALASIPSIMMWDDHDIFDGAGSYPPLLHDSPMMTGLFKCAQKMRLLFQHHTTEEKARVHGLFGYQGYNSLTQCGPDLVIIGTDGRTERDTNIVHHSESWNMIFDKLENDIINIKHLIVVFPVPFSFVRFKLAENIFEHIKKFPNRFRNVPPIKQTNSIFGLPELYDDLLDEWTNASHIDERNRELIRFQKFAERKRIRITFFSGDVHCCGISRFKKRQQDDLLPINDSKLMYQVISSAIVNKPPSRQILFVAHYVKTKWYPVEETVEELIDFFQRLPETGRKVRHKKLMSNRNWCYFEICEEDHPTVYKNITTGCLQRVFKSKQKHIPAVKLGPTSSRDGHGSAKSPIHIHSHNRSCSHRKEVGQDDIGTHTLKIRLWLESGGKHTEGRKFVSYELLIPNLI</sequence>
<dbReference type="Pfam" id="PF19050">
    <property type="entry name" value="PhoD_2"/>
    <property type="match status" value="2"/>
</dbReference>
<gene>
    <name evidence="4" type="ORF">OKA104_LOCUS18620</name>
    <name evidence="3" type="ORF">VCS650_LOCUS1092</name>
</gene>
<evidence type="ECO:0000313" key="3">
    <source>
        <dbReference type="EMBL" id="CAF0748492.1"/>
    </source>
</evidence>
<dbReference type="InterPro" id="IPR018946">
    <property type="entry name" value="PhoD-like_MPP"/>
</dbReference>
<dbReference type="Proteomes" id="UP000663881">
    <property type="component" value="Unassembled WGS sequence"/>
</dbReference>
<feature type="domain" description="PhoD-like phosphatase" evidence="2">
    <location>
        <begin position="442"/>
        <end position="589"/>
    </location>
</feature>
<feature type="compositionally biased region" description="Basic residues" evidence="1">
    <location>
        <begin position="633"/>
        <end position="643"/>
    </location>
</feature>
<dbReference type="Gene3D" id="3.60.21.70">
    <property type="entry name" value="PhoD-like phosphatase"/>
    <property type="match status" value="1"/>
</dbReference>
<dbReference type="PANTHER" id="PTHR46689:SF2">
    <property type="entry name" value="WW DOMAIN PROTEIN (AFU_ORTHOLOGUE AFUA_6G06520)"/>
    <property type="match status" value="1"/>
</dbReference>
<feature type="region of interest" description="Disordered" evidence="1">
    <location>
        <begin position="615"/>
        <end position="648"/>
    </location>
</feature>
<comment type="caution">
    <text evidence="4">The sequence shown here is derived from an EMBL/GenBank/DDBJ whole genome shotgun (WGS) entry which is preliminary data.</text>
</comment>
<feature type="domain" description="PhoD-like phosphatase" evidence="2">
    <location>
        <begin position="174"/>
        <end position="424"/>
    </location>
</feature>
<name>A0A819BKS5_9BILA</name>
<dbReference type="PANTHER" id="PTHR46689">
    <property type="entry name" value="MEMBRANE PROTEIN, PUTATIVE-RELATED"/>
    <property type="match status" value="1"/>
</dbReference>
<dbReference type="EMBL" id="CAJOAY010001164">
    <property type="protein sequence ID" value="CAF3803354.1"/>
    <property type="molecule type" value="Genomic_DNA"/>
</dbReference>
<dbReference type="EMBL" id="CAJNON010000005">
    <property type="protein sequence ID" value="CAF0748492.1"/>
    <property type="molecule type" value="Genomic_DNA"/>
</dbReference>
<dbReference type="OrthoDB" id="2419400at2759"/>
<proteinExistence type="predicted"/>
<dbReference type="CDD" id="cd07389">
    <property type="entry name" value="MPP_PhoD"/>
    <property type="match status" value="1"/>
</dbReference>
<dbReference type="InterPro" id="IPR043904">
    <property type="entry name" value="PhoD_2-like"/>
</dbReference>
<evidence type="ECO:0000313" key="5">
    <source>
        <dbReference type="Proteomes" id="UP000663881"/>
    </source>
</evidence>
<protein>
    <recommendedName>
        <fullName evidence="2">PhoD-like phosphatase domain-containing protein</fullName>
    </recommendedName>
</protein>
<dbReference type="GO" id="GO:0016020">
    <property type="term" value="C:membrane"/>
    <property type="evidence" value="ECO:0007669"/>
    <property type="project" value="TreeGrafter"/>
</dbReference>